<reference evidence="3" key="1">
    <citation type="submission" date="2023-08" db="EMBL/GenBank/DDBJ databases">
        <authorList>
            <person name="Audoor S."/>
            <person name="Bilcke G."/>
        </authorList>
    </citation>
    <scope>NUCLEOTIDE SEQUENCE</scope>
</reference>
<evidence type="ECO:0000256" key="1">
    <source>
        <dbReference type="SAM" id="MobiDB-lite"/>
    </source>
</evidence>
<feature type="region of interest" description="Disordered" evidence="1">
    <location>
        <begin position="233"/>
        <end position="268"/>
    </location>
</feature>
<evidence type="ECO:0000313" key="3">
    <source>
        <dbReference type="EMBL" id="CAJ1939311.1"/>
    </source>
</evidence>
<accession>A0AAD2FL49</accession>
<evidence type="ECO:0000259" key="2">
    <source>
        <dbReference type="PROSITE" id="PS50828"/>
    </source>
</evidence>
<dbReference type="PROSITE" id="PS50330">
    <property type="entry name" value="UIM"/>
    <property type="match status" value="3"/>
</dbReference>
<protein>
    <recommendedName>
        <fullName evidence="2">Smr domain-containing protein</fullName>
    </recommendedName>
</protein>
<proteinExistence type="predicted"/>
<dbReference type="Proteomes" id="UP001295423">
    <property type="component" value="Unassembled WGS sequence"/>
</dbReference>
<gene>
    <name evidence="3" type="ORF">CYCCA115_LOCUS6533</name>
</gene>
<dbReference type="InterPro" id="IPR036063">
    <property type="entry name" value="Smr_dom_sf"/>
</dbReference>
<dbReference type="SMART" id="SM00726">
    <property type="entry name" value="UIM"/>
    <property type="match status" value="5"/>
</dbReference>
<dbReference type="SUPFAM" id="SSF160443">
    <property type="entry name" value="SMR domain-like"/>
    <property type="match status" value="1"/>
</dbReference>
<dbReference type="Pfam" id="PF01713">
    <property type="entry name" value="Smr"/>
    <property type="match status" value="1"/>
</dbReference>
<dbReference type="InterPro" id="IPR002625">
    <property type="entry name" value="Smr_dom"/>
</dbReference>
<keyword evidence="4" id="KW-1185">Reference proteome</keyword>
<dbReference type="InterPro" id="IPR003903">
    <property type="entry name" value="UIM_dom"/>
</dbReference>
<organism evidence="3 4">
    <name type="scientific">Cylindrotheca closterium</name>
    <dbReference type="NCBI Taxonomy" id="2856"/>
    <lineage>
        <taxon>Eukaryota</taxon>
        <taxon>Sar</taxon>
        <taxon>Stramenopiles</taxon>
        <taxon>Ochrophyta</taxon>
        <taxon>Bacillariophyta</taxon>
        <taxon>Bacillariophyceae</taxon>
        <taxon>Bacillariophycidae</taxon>
        <taxon>Bacillariales</taxon>
        <taxon>Bacillariaceae</taxon>
        <taxon>Cylindrotheca</taxon>
    </lineage>
</organism>
<dbReference type="EMBL" id="CAKOGP040000779">
    <property type="protein sequence ID" value="CAJ1939311.1"/>
    <property type="molecule type" value="Genomic_DNA"/>
</dbReference>
<comment type="caution">
    <text evidence="3">The sequence shown here is derived from an EMBL/GenBank/DDBJ whole genome shotgun (WGS) entry which is preliminary data.</text>
</comment>
<sequence>MILSKSESAWLHHLPLRAIPIETIAMRRQRTSLNPPQPIAEIDLHGFTKVEAIQRLTIFMDEVSRQSKRPTRTCWVLVITGSGAHSPYGPVLRTAVEGLLQKRQMEYVPQRGKGGFIVNAHSGIVFFEPEQPTDSKVVTSHQNPSLSYASILDKHRDRVRAPPSDVQSEPLPFEVAATDSAIEESRIEAQRALGREEKEKHLLKKALSMSALEQEQEQEEETKLLKKALSLSMAEATPEPNENEEEELQEALLVSQQEEEEKRREQQREEDLLLQRALSMSVLEKRQELHDEDELLQKALSLSKLEVNSSADREIKAALEASVGDFSAAFLNYGVPQKNSDITGIISFEMDERIYDQMPQDVRNHRPCR</sequence>
<dbReference type="AlphaFoldDB" id="A0AAD2FL49"/>
<evidence type="ECO:0000313" key="4">
    <source>
        <dbReference type="Proteomes" id="UP001295423"/>
    </source>
</evidence>
<dbReference type="Gene3D" id="3.30.1370.110">
    <property type="match status" value="1"/>
</dbReference>
<name>A0AAD2FL49_9STRA</name>
<dbReference type="PROSITE" id="PS50828">
    <property type="entry name" value="SMR"/>
    <property type="match status" value="1"/>
</dbReference>
<feature type="domain" description="Smr" evidence="2">
    <location>
        <begin position="42"/>
        <end position="121"/>
    </location>
</feature>